<dbReference type="Proteomes" id="UP001524944">
    <property type="component" value="Unassembled WGS sequence"/>
</dbReference>
<proteinExistence type="inferred from homology"/>
<evidence type="ECO:0000256" key="2">
    <source>
        <dbReference type="SAM" id="Coils"/>
    </source>
</evidence>
<name>A0ABT1Y3F9_9FIRM</name>
<feature type="domain" description="YknX-like C-terminal permuted SH3-like" evidence="5">
    <location>
        <begin position="291"/>
        <end position="357"/>
    </location>
</feature>
<keyword evidence="2" id="KW-0175">Coiled coil</keyword>
<keyword evidence="3" id="KW-0732">Signal</keyword>
<accession>A0ABT1Y3F9</accession>
<dbReference type="Pfam" id="PF25989">
    <property type="entry name" value="YknX_C"/>
    <property type="match status" value="1"/>
</dbReference>
<dbReference type="InterPro" id="IPR006143">
    <property type="entry name" value="RND_pump_MFP"/>
</dbReference>
<dbReference type="EMBL" id="JANPWE010000003">
    <property type="protein sequence ID" value="MCR6545407.1"/>
    <property type="molecule type" value="Genomic_DNA"/>
</dbReference>
<comment type="caution">
    <text evidence="6">The sequence shown here is derived from an EMBL/GenBank/DDBJ whole genome shotgun (WGS) entry which is preliminary data.</text>
</comment>
<dbReference type="Gene3D" id="2.40.420.20">
    <property type="match status" value="1"/>
</dbReference>
<feature type="domain" description="CusB-like beta-barrel" evidence="4">
    <location>
        <begin position="211"/>
        <end position="282"/>
    </location>
</feature>
<evidence type="ECO:0000313" key="7">
    <source>
        <dbReference type="Proteomes" id="UP001524944"/>
    </source>
</evidence>
<dbReference type="InterPro" id="IPR058792">
    <property type="entry name" value="Beta-barrel_RND_2"/>
</dbReference>
<sequence>MARANSKIFASLLIGMSIMVFSGCGAQETGTEQQNEEKAVLVESGAVVTGDISSIATVNGKIAANLEVNIVPKMSGKVAQVNFQVGDQVRKGAVILRLETTELQAQLKQARAVLAAAQANYESAVTNLERSKVLFEQGAVSQQQLENAQTMVATGSTDSAAASVKLIETQIANAVVTAPAGGIVSARMVEVGEMAAMAPVMTIVNINPVQVEANVIEGDINKLKAGQNVDVFVTAVQAEPFTGTIDTISPAAESQSNTFPITIKIPNDGNKLKPGMFAEMKLILETKKGVLLVPKQAVTESDGKKYVYVIKDQKALQTEITTGVEDEAQIQVLSGLAEGDQIVLSGQNKLQNGSLVTSSGGI</sequence>
<dbReference type="Gene3D" id="2.40.30.170">
    <property type="match status" value="1"/>
</dbReference>
<gene>
    <name evidence="6" type="ORF">NVS47_07740</name>
</gene>
<feature type="coiled-coil region" evidence="2">
    <location>
        <begin position="100"/>
        <end position="127"/>
    </location>
</feature>
<dbReference type="RefSeq" id="WP_089609315.1">
    <property type="nucleotide sequence ID" value="NZ_CP022121.1"/>
</dbReference>
<dbReference type="PANTHER" id="PTHR30469:SF33">
    <property type="entry name" value="SLR1207 PROTEIN"/>
    <property type="match status" value="1"/>
</dbReference>
<feature type="chain" id="PRO_5045602653" evidence="3">
    <location>
        <begin position="27"/>
        <end position="362"/>
    </location>
</feature>
<evidence type="ECO:0000259" key="4">
    <source>
        <dbReference type="Pfam" id="PF25954"/>
    </source>
</evidence>
<dbReference type="NCBIfam" id="TIGR01730">
    <property type="entry name" value="RND_mfp"/>
    <property type="match status" value="1"/>
</dbReference>
<evidence type="ECO:0000313" key="6">
    <source>
        <dbReference type="EMBL" id="MCR6545407.1"/>
    </source>
</evidence>
<dbReference type="SUPFAM" id="SSF111369">
    <property type="entry name" value="HlyD-like secretion proteins"/>
    <property type="match status" value="1"/>
</dbReference>
<evidence type="ECO:0000256" key="3">
    <source>
        <dbReference type="SAM" id="SignalP"/>
    </source>
</evidence>
<organism evidence="6 7">
    <name type="scientific">Dehalobacterium formicoaceticum</name>
    <dbReference type="NCBI Taxonomy" id="51515"/>
    <lineage>
        <taxon>Bacteria</taxon>
        <taxon>Bacillati</taxon>
        <taxon>Bacillota</taxon>
        <taxon>Clostridia</taxon>
        <taxon>Eubacteriales</taxon>
        <taxon>Peptococcaceae</taxon>
        <taxon>Dehalobacterium</taxon>
    </lineage>
</organism>
<protein>
    <submittedName>
        <fullName evidence="6">Efflux RND transporter periplasmic adaptor subunit</fullName>
    </submittedName>
</protein>
<reference evidence="6 7" key="1">
    <citation type="submission" date="2022-08" db="EMBL/GenBank/DDBJ databases">
        <title>Proteogenomics of the novel Dehalobacterium formicoaceticum strain EZ94 highlights a key role of methyltransferases during anaerobic dichloromethane degradation.</title>
        <authorList>
            <person name="Wasmund K."/>
        </authorList>
    </citation>
    <scope>NUCLEOTIDE SEQUENCE [LARGE SCALE GENOMIC DNA]</scope>
    <source>
        <strain evidence="6 7">EZ94</strain>
    </source>
</reference>
<evidence type="ECO:0000256" key="1">
    <source>
        <dbReference type="ARBA" id="ARBA00009477"/>
    </source>
</evidence>
<feature type="signal peptide" evidence="3">
    <location>
        <begin position="1"/>
        <end position="26"/>
    </location>
</feature>
<comment type="similarity">
    <text evidence="1">Belongs to the membrane fusion protein (MFP) (TC 8.A.1) family.</text>
</comment>
<dbReference type="PROSITE" id="PS51257">
    <property type="entry name" value="PROKAR_LIPOPROTEIN"/>
    <property type="match status" value="1"/>
</dbReference>
<dbReference type="PANTHER" id="PTHR30469">
    <property type="entry name" value="MULTIDRUG RESISTANCE PROTEIN MDTA"/>
    <property type="match status" value="1"/>
</dbReference>
<dbReference type="Gene3D" id="1.10.287.470">
    <property type="entry name" value="Helix hairpin bin"/>
    <property type="match status" value="1"/>
</dbReference>
<dbReference type="Gene3D" id="2.40.50.100">
    <property type="match status" value="1"/>
</dbReference>
<keyword evidence="7" id="KW-1185">Reference proteome</keyword>
<dbReference type="InterPro" id="IPR058637">
    <property type="entry name" value="YknX-like_C"/>
</dbReference>
<evidence type="ECO:0000259" key="5">
    <source>
        <dbReference type="Pfam" id="PF25989"/>
    </source>
</evidence>
<dbReference type="Pfam" id="PF25954">
    <property type="entry name" value="Beta-barrel_RND_2"/>
    <property type="match status" value="1"/>
</dbReference>